<dbReference type="PRINTS" id="PR00449">
    <property type="entry name" value="RASTRNSFRMNG"/>
</dbReference>
<dbReference type="Pfam" id="PF25497">
    <property type="entry name" value="COR-B"/>
    <property type="match status" value="1"/>
</dbReference>
<dbReference type="PROSITE" id="PS51424">
    <property type="entry name" value="ROC"/>
    <property type="match status" value="1"/>
</dbReference>
<comment type="catalytic activity">
    <reaction evidence="10">
        <text>L-threonyl-[protein] + ATP = O-phospho-L-threonyl-[protein] + ADP + H(+)</text>
        <dbReference type="Rhea" id="RHEA:46608"/>
        <dbReference type="Rhea" id="RHEA-COMP:11060"/>
        <dbReference type="Rhea" id="RHEA-COMP:11605"/>
        <dbReference type="ChEBI" id="CHEBI:15378"/>
        <dbReference type="ChEBI" id="CHEBI:30013"/>
        <dbReference type="ChEBI" id="CHEBI:30616"/>
        <dbReference type="ChEBI" id="CHEBI:61977"/>
        <dbReference type="ChEBI" id="CHEBI:456216"/>
        <dbReference type="EC" id="2.7.11.1"/>
    </reaction>
</comment>
<dbReference type="PRINTS" id="PR00019">
    <property type="entry name" value="LEURICHRPT"/>
</dbReference>
<protein>
    <recommendedName>
        <fullName evidence="1">non-specific serine/threonine protein kinase</fullName>
        <ecNumber evidence="1">2.7.11.1</ecNumber>
    </recommendedName>
</protein>
<dbReference type="FunFam" id="3.80.10.10:FF:001164">
    <property type="entry name" value="GH01279p"/>
    <property type="match status" value="1"/>
</dbReference>
<keyword evidence="9" id="KW-0342">GTP-binding</keyword>
<dbReference type="GO" id="GO:0009274">
    <property type="term" value="C:peptidoglycan-based cell wall"/>
    <property type="evidence" value="ECO:0007669"/>
    <property type="project" value="UniProtKB-ARBA"/>
</dbReference>
<evidence type="ECO:0000256" key="6">
    <source>
        <dbReference type="ARBA" id="ARBA00022741"/>
    </source>
</evidence>
<keyword evidence="8" id="KW-0067">ATP-binding</keyword>
<evidence type="ECO:0000313" key="13">
    <source>
        <dbReference type="EMBL" id="BAY98896.1"/>
    </source>
</evidence>
<evidence type="ECO:0000256" key="5">
    <source>
        <dbReference type="ARBA" id="ARBA00022737"/>
    </source>
</evidence>
<dbReference type="Gene3D" id="3.40.50.300">
    <property type="entry name" value="P-loop containing nucleotide triphosphate hydrolases"/>
    <property type="match status" value="1"/>
</dbReference>
<dbReference type="InterPro" id="IPR024983">
    <property type="entry name" value="CHAT_dom"/>
</dbReference>
<evidence type="ECO:0000256" key="11">
    <source>
        <dbReference type="ARBA" id="ARBA00048679"/>
    </source>
</evidence>
<gene>
    <name evidence="13" type="ORF">NIES37_28740</name>
</gene>
<evidence type="ECO:0000256" key="3">
    <source>
        <dbReference type="ARBA" id="ARBA00022614"/>
    </source>
</evidence>
<keyword evidence="5" id="KW-0677">Repeat</keyword>
<evidence type="ECO:0000256" key="9">
    <source>
        <dbReference type="ARBA" id="ARBA00023134"/>
    </source>
</evidence>
<dbReference type="InterPro" id="IPR036388">
    <property type="entry name" value="WH-like_DNA-bd_sf"/>
</dbReference>
<dbReference type="InterPro" id="IPR050216">
    <property type="entry name" value="LRR_domain-containing"/>
</dbReference>
<dbReference type="Pfam" id="PF13855">
    <property type="entry name" value="LRR_8"/>
    <property type="match status" value="2"/>
</dbReference>
<evidence type="ECO:0000256" key="8">
    <source>
        <dbReference type="ARBA" id="ARBA00022840"/>
    </source>
</evidence>
<dbReference type="SMART" id="SM00365">
    <property type="entry name" value="LRR_SD22"/>
    <property type="match status" value="7"/>
</dbReference>
<dbReference type="Pfam" id="PF16095">
    <property type="entry name" value="COR-A"/>
    <property type="match status" value="1"/>
</dbReference>
<proteinExistence type="predicted"/>
<dbReference type="InterPro" id="IPR027417">
    <property type="entry name" value="P-loop_NTPase"/>
</dbReference>
<dbReference type="InterPro" id="IPR032171">
    <property type="entry name" value="COR-A"/>
</dbReference>
<dbReference type="Gene3D" id="1.10.10.10">
    <property type="entry name" value="Winged helix-like DNA-binding domain superfamily/Winged helix DNA-binding domain"/>
    <property type="match status" value="1"/>
</dbReference>
<keyword evidence="6" id="KW-0547">Nucleotide-binding</keyword>
<evidence type="ECO:0000259" key="12">
    <source>
        <dbReference type="PROSITE" id="PS51424"/>
    </source>
</evidence>
<evidence type="ECO:0000256" key="2">
    <source>
        <dbReference type="ARBA" id="ARBA00022527"/>
    </source>
</evidence>
<reference evidence="13 14" key="1">
    <citation type="submission" date="2017-06" db="EMBL/GenBank/DDBJ databases">
        <title>Genome sequencing of cyanobaciteial culture collection at National Institute for Environmental Studies (NIES).</title>
        <authorList>
            <person name="Hirose Y."/>
            <person name="Shimura Y."/>
            <person name="Fujisawa T."/>
            <person name="Nakamura Y."/>
            <person name="Kawachi M."/>
        </authorList>
    </citation>
    <scope>NUCLEOTIDE SEQUENCE [LARGE SCALE GENOMIC DNA]</scope>
    <source>
        <strain evidence="13 14">NIES-37</strain>
    </source>
</reference>
<dbReference type="InterPro" id="IPR032675">
    <property type="entry name" value="LRR_dom_sf"/>
</dbReference>
<dbReference type="Gene3D" id="3.30.310.200">
    <property type="match status" value="1"/>
</dbReference>
<keyword evidence="4" id="KW-0808">Transferase</keyword>
<dbReference type="GO" id="GO:0004674">
    <property type="term" value="F:protein serine/threonine kinase activity"/>
    <property type="evidence" value="ECO:0007669"/>
    <property type="project" value="UniProtKB-KW"/>
</dbReference>
<dbReference type="Proteomes" id="UP000218785">
    <property type="component" value="Chromosome"/>
</dbReference>
<dbReference type="AlphaFoldDB" id="A0A1Z4MZH6"/>
<dbReference type="SUPFAM" id="SSF52058">
    <property type="entry name" value="L domain-like"/>
    <property type="match status" value="1"/>
</dbReference>
<dbReference type="InterPro" id="IPR003591">
    <property type="entry name" value="Leu-rich_rpt_typical-subtyp"/>
</dbReference>
<dbReference type="Pfam" id="PF08477">
    <property type="entry name" value="Roc"/>
    <property type="match status" value="1"/>
</dbReference>
<keyword evidence="14" id="KW-1185">Reference proteome</keyword>
<organism evidence="13 14">
    <name type="scientific">Tolypothrix tenuis PCC 7101</name>
    <dbReference type="NCBI Taxonomy" id="231146"/>
    <lineage>
        <taxon>Bacteria</taxon>
        <taxon>Bacillati</taxon>
        <taxon>Cyanobacteriota</taxon>
        <taxon>Cyanophyceae</taxon>
        <taxon>Nostocales</taxon>
        <taxon>Tolypothrichaceae</taxon>
        <taxon>Tolypothrix</taxon>
    </lineage>
</organism>
<evidence type="ECO:0000256" key="7">
    <source>
        <dbReference type="ARBA" id="ARBA00022777"/>
    </source>
</evidence>
<dbReference type="Pfam" id="PF23598">
    <property type="entry name" value="LRR_14"/>
    <property type="match status" value="1"/>
</dbReference>
<feature type="domain" description="Roc" evidence="12">
    <location>
        <begin position="292"/>
        <end position="461"/>
    </location>
</feature>
<dbReference type="Pfam" id="PF12770">
    <property type="entry name" value="CHAT"/>
    <property type="match status" value="1"/>
</dbReference>
<dbReference type="PANTHER" id="PTHR48051">
    <property type="match status" value="1"/>
</dbReference>
<dbReference type="PROSITE" id="PS51450">
    <property type="entry name" value="LRR"/>
    <property type="match status" value="8"/>
</dbReference>
<dbReference type="Gene3D" id="1.10.10.2200">
    <property type="match status" value="1"/>
</dbReference>
<dbReference type="SMART" id="SM00364">
    <property type="entry name" value="LRR_BAC"/>
    <property type="match status" value="7"/>
</dbReference>
<dbReference type="RefSeq" id="WP_321206736.1">
    <property type="nucleotide sequence ID" value="NZ_CAWNJS010000001.1"/>
</dbReference>
<dbReference type="GO" id="GO:0005737">
    <property type="term" value="C:cytoplasm"/>
    <property type="evidence" value="ECO:0007669"/>
    <property type="project" value="TreeGrafter"/>
</dbReference>
<dbReference type="SUPFAM" id="SSF52540">
    <property type="entry name" value="P-loop containing nucleoside triphosphate hydrolases"/>
    <property type="match status" value="1"/>
</dbReference>
<keyword evidence="7" id="KW-0418">Kinase</keyword>
<dbReference type="InterPro" id="IPR055414">
    <property type="entry name" value="LRR_R13L4/SHOC2-like"/>
</dbReference>
<sequence length="1138" mass="129783">MTNEELLQVIEEAARNSVTELNLSGYGLTILPPEIGKLSNLRSLNIRENQLSSLPSEIGKLSNLRSLNLSSNQLSSLAGEIGQLSELQTLDLSFNQLSSLAGEIGQLSELQTLDLSFNQLSSLPGEIGQLSELQTLDLSFNQLSSLPGEIGQLLNLHLLELRSNKLRSLPGEIGQLGELQTLDLSFNQLSNLPYKIAKLINLQSVDISNNQLSSLPYEIEKLIKLETFNLRSNQLNSLPLEIRQLPNLKKLDLRSNPLPISPEILGTNKLWEDPGDVNEVLNFYFRVQDPNESEPFCEAKLLIVGEENAGKTSFAKKIQNENYYLQPKEKSTEGIDIIPWHFIQNNSNKDFRVNIWDFGGQEIYHKTHQFFLTERSLYALVVDTREENIDLNWWLNIVKLCDEDSPVIIIKNEKDNRECKIDEGKLHGEFTNLKEFLTTNLADNRGLPEIKQAIQYYISRLPHVYDPLPKIWLRVRSALENDLRNYITLEEYKKLCQVNNLTDTEDMLRLSRYLHDIGVCLHYQDDSLLEQYVILKPKWVTAAVYKVLDNEKVQQNKGEFSKNNLKDIWKNKEYTDMRGQLLELMKRFRLCYEIPYSPSNYIAPQLLSDKQPKYNWDKTHNLILRYKYEFMPKGIITCLIATRHDLIEQKLVWRNGVVLNKDETRAEVIEDYERKEIKIRVTGITKKVLLGIVNDELHQIHQSFKKLSPQILVPCNCKSCTESQTPHDYLFENLYKRLKAGRYKVECENSYEMVDVRRLIDDVNLLPVEVEQKCNPQVESFQNQAMINYHDFQILVTADRKIRASSAEQGEEWGELRLEMNEIDLALPLIEQRQTNAKLIKGLGSKLYQALFPVDIRGQLRATIAGAQANGYEVRLSLVFNSPELAALPWEFLYDEATNTFLANNTQTVLSRYVDVPLQKRELKAASQPLKVLLVISSPSNLPPLDEAGEESLIRDALAKHIDSGTIELDVLQEATIRNINQKLHEKPYNVLHFIGHGKFENNKGYIALVDTDGKYKLLDDEGFANFFLGNRSLGLAVLNSCQGAAVSSNQAFAGIAPNLVRRGIPAVVAMQYEILDTTAKLFADEFYRTLALGWPVDAAIQTTRNAISMEVGLDKPDFATPVLYMRAKDGIILAKEV</sequence>
<dbReference type="InterPro" id="IPR020859">
    <property type="entry name" value="ROC"/>
</dbReference>
<dbReference type="EC" id="2.7.11.1" evidence="1"/>
<dbReference type="EMBL" id="AP018248">
    <property type="protein sequence ID" value="BAY98896.1"/>
    <property type="molecule type" value="Genomic_DNA"/>
</dbReference>
<dbReference type="Gene3D" id="3.80.10.10">
    <property type="entry name" value="Ribonuclease Inhibitor"/>
    <property type="match status" value="2"/>
</dbReference>
<evidence type="ECO:0000256" key="10">
    <source>
        <dbReference type="ARBA" id="ARBA00047899"/>
    </source>
</evidence>
<dbReference type="GO" id="GO:0005524">
    <property type="term" value="F:ATP binding"/>
    <property type="evidence" value="ECO:0007669"/>
    <property type="project" value="UniProtKB-KW"/>
</dbReference>
<keyword evidence="2" id="KW-0723">Serine/threonine-protein kinase</keyword>
<dbReference type="InterPro" id="IPR057263">
    <property type="entry name" value="COR-B"/>
</dbReference>
<comment type="catalytic activity">
    <reaction evidence="11">
        <text>L-seryl-[protein] + ATP = O-phospho-L-seryl-[protein] + ADP + H(+)</text>
        <dbReference type="Rhea" id="RHEA:17989"/>
        <dbReference type="Rhea" id="RHEA-COMP:9863"/>
        <dbReference type="Rhea" id="RHEA-COMP:11604"/>
        <dbReference type="ChEBI" id="CHEBI:15378"/>
        <dbReference type="ChEBI" id="CHEBI:29999"/>
        <dbReference type="ChEBI" id="CHEBI:30616"/>
        <dbReference type="ChEBI" id="CHEBI:83421"/>
        <dbReference type="ChEBI" id="CHEBI:456216"/>
        <dbReference type="EC" id="2.7.11.1"/>
    </reaction>
</comment>
<evidence type="ECO:0000313" key="14">
    <source>
        <dbReference type="Proteomes" id="UP000218785"/>
    </source>
</evidence>
<accession>A0A1Z4MZH6</accession>
<dbReference type="KEGG" id="ttq:NIES37_28740"/>
<name>A0A1Z4MZH6_9CYAN</name>
<dbReference type="PANTHER" id="PTHR48051:SF39">
    <property type="entry name" value="P53-INDUCED DEATH DOMAIN PROTEIN 1"/>
    <property type="match status" value="1"/>
</dbReference>
<dbReference type="SMART" id="SM00369">
    <property type="entry name" value="LRR_TYP"/>
    <property type="match status" value="10"/>
</dbReference>
<dbReference type="InterPro" id="IPR001611">
    <property type="entry name" value="Leu-rich_rpt"/>
</dbReference>
<evidence type="ECO:0000256" key="1">
    <source>
        <dbReference type="ARBA" id="ARBA00012513"/>
    </source>
</evidence>
<evidence type="ECO:0000256" key="4">
    <source>
        <dbReference type="ARBA" id="ARBA00022679"/>
    </source>
</evidence>
<keyword evidence="3" id="KW-0433">Leucine-rich repeat</keyword>